<keyword evidence="3" id="KW-1185">Reference proteome</keyword>
<evidence type="ECO:0000313" key="2">
    <source>
        <dbReference type="EMBL" id="KAL3802314.1"/>
    </source>
</evidence>
<name>A0ABD3QPH5_9STRA</name>
<keyword evidence="1" id="KW-0472">Membrane</keyword>
<feature type="transmembrane region" description="Helical" evidence="1">
    <location>
        <begin position="63"/>
        <end position="85"/>
    </location>
</feature>
<evidence type="ECO:0000313" key="3">
    <source>
        <dbReference type="Proteomes" id="UP001516023"/>
    </source>
</evidence>
<keyword evidence="1" id="KW-0812">Transmembrane</keyword>
<dbReference type="Proteomes" id="UP001516023">
    <property type="component" value="Unassembled WGS sequence"/>
</dbReference>
<organism evidence="2 3">
    <name type="scientific">Cyclotella cryptica</name>
    <dbReference type="NCBI Taxonomy" id="29204"/>
    <lineage>
        <taxon>Eukaryota</taxon>
        <taxon>Sar</taxon>
        <taxon>Stramenopiles</taxon>
        <taxon>Ochrophyta</taxon>
        <taxon>Bacillariophyta</taxon>
        <taxon>Coscinodiscophyceae</taxon>
        <taxon>Thalassiosirophycidae</taxon>
        <taxon>Stephanodiscales</taxon>
        <taxon>Stephanodiscaceae</taxon>
        <taxon>Cyclotella</taxon>
    </lineage>
</organism>
<feature type="transmembrane region" description="Helical" evidence="1">
    <location>
        <begin position="33"/>
        <end position="51"/>
    </location>
</feature>
<dbReference type="NCBIfam" id="TIGR03038">
    <property type="entry name" value="PS_II_psbM"/>
    <property type="match status" value="1"/>
</dbReference>
<reference evidence="2 3" key="1">
    <citation type="journal article" date="2020" name="G3 (Bethesda)">
        <title>Improved Reference Genome for Cyclotella cryptica CCMP332, a Model for Cell Wall Morphogenesis, Salinity Adaptation, and Lipid Production in Diatoms (Bacillariophyta).</title>
        <authorList>
            <person name="Roberts W.R."/>
            <person name="Downey K.M."/>
            <person name="Ruck E.C."/>
            <person name="Traller J.C."/>
            <person name="Alverson A.J."/>
        </authorList>
    </citation>
    <scope>NUCLEOTIDE SEQUENCE [LARGE SCALE GENOMIC DNA]</scope>
    <source>
        <strain evidence="2 3">CCMP332</strain>
    </source>
</reference>
<dbReference type="EMBL" id="JABMIG020000020">
    <property type="protein sequence ID" value="KAL3802314.1"/>
    <property type="molecule type" value="Genomic_DNA"/>
</dbReference>
<comment type="caution">
    <text evidence="2">The sequence shown here is derived from an EMBL/GenBank/DDBJ whole genome shotgun (WGS) entry which is preliminary data.</text>
</comment>
<protein>
    <submittedName>
        <fullName evidence="2">Uncharacterized protein</fullName>
    </submittedName>
</protein>
<gene>
    <name evidence="2" type="ORF">HJC23_007139</name>
</gene>
<accession>A0ABD3QPH5</accession>
<evidence type="ECO:0000256" key="1">
    <source>
        <dbReference type="SAM" id="Phobius"/>
    </source>
</evidence>
<dbReference type="InterPro" id="IPR007826">
    <property type="entry name" value="PSII_PsbM"/>
</dbReference>
<keyword evidence="1" id="KW-1133">Transmembrane helix</keyword>
<feature type="transmembrane region" description="Helical" evidence="1">
    <location>
        <begin position="135"/>
        <end position="155"/>
    </location>
</feature>
<feature type="transmembrane region" description="Helical" evidence="1">
    <location>
        <begin position="97"/>
        <end position="115"/>
    </location>
</feature>
<sequence length="171" mass="18453">MPPLLSRRFVPRSSQIIVNPHALLTDTSTMKSFQILSLFAMVAATMAFAPNKAPQAFIHPHDIYSTFMPVRFTIITHLCPFSLVAQRVVESGFDFKKAAIAAIPAASIATPAFALDSIVEALPTQTLSLEVAFGAYLAVLLGTFLPALFLINLYIQTESRKAGKAGGQDAE</sequence>
<proteinExistence type="predicted"/>
<dbReference type="AlphaFoldDB" id="A0ABD3QPH5"/>